<keyword evidence="1" id="KW-0175">Coiled coil</keyword>
<comment type="caution">
    <text evidence="3">The sequence shown here is derived from an EMBL/GenBank/DDBJ whole genome shotgun (WGS) entry which is preliminary data.</text>
</comment>
<evidence type="ECO:0000256" key="2">
    <source>
        <dbReference type="SAM" id="MobiDB-lite"/>
    </source>
</evidence>
<dbReference type="EMBL" id="CAJHNJ030000002">
    <property type="protein sequence ID" value="CAG9090817.1"/>
    <property type="molecule type" value="Genomic_DNA"/>
</dbReference>
<dbReference type="AlphaFoldDB" id="A0A8S4CZ49"/>
<name>A0A8S4CZ49_PLUXY</name>
<evidence type="ECO:0000313" key="3">
    <source>
        <dbReference type="EMBL" id="CAG9090817.1"/>
    </source>
</evidence>
<feature type="coiled-coil region" evidence="1">
    <location>
        <begin position="89"/>
        <end position="123"/>
    </location>
</feature>
<feature type="region of interest" description="Disordered" evidence="2">
    <location>
        <begin position="248"/>
        <end position="282"/>
    </location>
</feature>
<reference evidence="3" key="1">
    <citation type="submission" date="2020-11" db="EMBL/GenBank/DDBJ databases">
        <authorList>
            <person name="Whiteford S."/>
        </authorList>
    </citation>
    <scope>NUCLEOTIDE SEQUENCE</scope>
</reference>
<gene>
    <name evidence="3" type="ORF">PLXY2_LOCUS861</name>
</gene>
<protein>
    <submittedName>
        <fullName evidence="3">(diamondback moth) hypothetical protein</fullName>
    </submittedName>
</protein>
<organism evidence="3 4">
    <name type="scientific">Plutella xylostella</name>
    <name type="common">Diamondback moth</name>
    <name type="synonym">Plutella maculipennis</name>
    <dbReference type="NCBI Taxonomy" id="51655"/>
    <lineage>
        <taxon>Eukaryota</taxon>
        <taxon>Metazoa</taxon>
        <taxon>Ecdysozoa</taxon>
        <taxon>Arthropoda</taxon>
        <taxon>Hexapoda</taxon>
        <taxon>Insecta</taxon>
        <taxon>Pterygota</taxon>
        <taxon>Neoptera</taxon>
        <taxon>Endopterygota</taxon>
        <taxon>Lepidoptera</taxon>
        <taxon>Glossata</taxon>
        <taxon>Ditrysia</taxon>
        <taxon>Yponomeutoidea</taxon>
        <taxon>Plutellidae</taxon>
        <taxon>Plutella</taxon>
    </lineage>
</organism>
<dbReference type="Proteomes" id="UP000653454">
    <property type="component" value="Unassembled WGS sequence"/>
</dbReference>
<evidence type="ECO:0000313" key="4">
    <source>
        <dbReference type="Proteomes" id="UP000653454"/>
    </source>
</evidence>
<sequence>MMSRSKAHTRDLELRLRTALEDLKASRELTDQLMKERDENEMEFECILKKNTVLKNQLVEQDIQYQDLQGKCDELNGLLRSYQQCQNIHEATLSQIHSLEQQLAEANGELQRRNKEQERDENDKTIALYEELINSQCKAVPTIDLTTPCKEPCEHKVTPKIIGANKRKKYCKINRSIKRCQHTLRKFQKPMKSIKEENVRLGLLVHKYEKDILVHRQDLSECNSYYEMNMAMLQRRLVNLESALNSTRTPYSGDKTTSPQMSAPLSGFNQSASPEQHQQPADSVLPTDTQLHQLPSACPPDEILPPTTTCNNEPAVVTSSVLLTDTQLPPACTLHVNEPASTACNDEPATTVCNDEPAVPTSSPSPCDRSEIALSSTPSTCLLREAPYETIVTDIYTCAEKYLNEFEGSNELMKLATQVQKELKNMYTQLHEDWSRDLQAQVKSGALQLSLDKPVVEFSASNNMMVVQFNPRTVSATMEAREPVLYPIRGEDVAKRPLCRTFPYKRQGRQMS</sequence>
<evidence type="ECO:0000256" key="1">
    <source>
        <dbReference type="SAM" id="Coils"/>
    </source>
</evidence>
<proteinExistence type="predicted"/>
<accession>A0A8S4CZ49</accession>
<keyword evidence="4" id="KW-1185">Reference proteome</keyword>